<dbReference type="EMBL" id="CBKE010000343">
    <property type="protein sequence ID" value="CDF05746.1"/>
    <property type="molecule type" value="Genomic_DNA"/>
</dbReference>
<reference evidence="1" key="1">
    <citation type="submission" date="2012-11" db="EMBL/GenBank/DDBJ databases">
        <title>Dependencies among metagenomic species, viruses, plasmids and units of genetic variation.</title>
        <authorList>
            <person name="Nielsen H.B."/>
            <person name="Almeida M."/>
            <person name="Juncker A.S."/>
            <person name="Rasmussen S."/>
            <person name="Li J."/>
            <person name="Sunagawa S."/>
            <person name="Plichta D."/>
            <person name="Gautier L."/>
            <person name="Le Chatelier E."/>
            <person name="Peletier E."/>
            <person name="Bonde I."/>
            <person name="Nielsen T."/>
            <person name="Manichanh C."/>
            <person name="Arumugam M."/>
            <person name="Batto J."/>
            <person name="Santos M.B.Q.D."/>
            <person name="Blom N."/>
            <person name="Borruel N."/>
            <person name="Burgdorf K.S."/>
            <person name="Boumezbeur F."/>
            <person name="Casellas F."/>
            <person name="Dore J."/>
            <person name="Guarner F."/>
            <person name="Hansen T."/>
            <person name="Hildebrand F."/>
            <person name="Kaas R.S."/>
            <person name="Kennedy S."/>
            <person name="Kristiansen K."/>
            <person name="Kultima J.R."/>
            <person name="Leonard P."/>
            <person name="Levenez F."/>
            <person name="Lund O."/>
            <person name="Moumen B."/>
            <person name="Le Paslier D."/>
            <person name="Pons N."/>
            <person name="Pedersen O."/>
            <person name="Prifti E."/>
            <person name="Qin J."/>
            <person name="Raes J."/>
            <person name="Tap J."/>
            <person name="Tims S."/>
            <person name="Ussery D.W."/>
            <person name="Yamada T."/>
            <person name="MetaHit consortium"/>
            <person name="Renault P."/>
            <person name="Sicheritz-Ponten T."/>
            <person name="Bork P."/>
            <person name="Wang J."/>
            <person name="Brunak S."/>
            <person name="Ehrlich S.D."/>
        </authorList>
    </citation>
    <scope>NUCLEOTIDE SEQUENCE [LARGE SCALE GENOMIC DNA]</scope>
</reference>
<comment type="caution">
    <text evidence="1">The sequence shown here is derived from an EMBL/GenBank/DDBJ whole genome shotgun (WGS) entry which is preliminary data.</text>
</comment>
<evidence type="ECO:0000313" key="1">
    <source>
        <dbReference type="EMBL" id="CDF05746.1"/>
    </source>
</evidence>
<protein>
    <submittedName>
        <fullName evidence="1">Uncharacterized protein</fullName>
    </submittedName>
</protein>
<evidence type="ECO:0000313" key="2">
    <source>
        <dbReference type="Proteomes" id="UP000017908"/>
    </source>
</evidence>
<organism evidence="1 2">
    <name type="scientific">Megasphaera elsdenii CAG:570</name>
    <dbReference type="NCBI Taxonomy" id="1263087"/>
    <lineage>
        <taxon>Bacteria</taxon>
        <taxon>Bacillati</taxon>
        <taxon>Bacillota</taxon>
        <taxon>Negativicutes</taxon>
        <taxon>Veillonellales</taxon>
        <taxon>Veillonellaceae</taxon>
        <taxon>Megasphaera</taxon>
    </lineage>
</organism>
<dbReference type="Proteomes" id="UP000017908">
    <property type="component" value="Unassembled WGS sequence"/>
</dbReference>
<sequence length="96" mass="10565">MGSFDRRIYRLSQLIDMDARRKRQVQGHAHAVDELAGADIAGTADAGDVEAPCIRDGPQQVRRPTGQVDAVKRIRTDMAQAAQDSEKMIFLMAQAV</sequence>
<accession>R7MZJ8</accession>
<gene>
    <name evidence="1" type="ORF">BN715_01990</name>
</gene>
<dbReference type="AlphaFoldDB" id="R7MZJ8"/>
<name>R7MZJ8_MEGEL</name>
<proteinExistence type="predicted"/>